<dbReference type="EMBL" id="CM004467">
    <property type="protein sequence ID" value="OCT98030.1"/>
    <property type="molecule type" value="Genomic_DNA"/>
</dbReference>
<dbReference type="Proteomes" id="UP000694892">
    <property type="component" value="Chromosome 1S"/>
</dbReference>
<evidence type="ECO:0000313" key="2">
    <source>
        <dbReference type="Proteomes" id="UP000694892"/>
    </source>
</evidence>
<dbReference type="AlphaFoldDB" id="A0A974I1M9"/>
<dbReference type="InterPro" id="IPR036179">
    <property type="entry name" value="Ig-like_dom_sf"/>
</dbReference>
<proteinExistence type="predicted"/>
<dbReference type="InterPro" id="IPR013783">
    <property type="entry name" value="Ig-like_fold"/>
</dbReference>
<evidence type="ECO:0000313" key="1">
    <source>
        <dbReference type="EMBL" id="OCT98030.1"/>
    </source>
</evidence>
<accession>A0A974I1M9</accession>
<sequence length="70" mass="8187">MFWYKQKVSRDTGPENIISGYKSDEYKGKFRMTFIKEKLATSLIMTDVQISHAGAYYYAVSDKKHQDTCH</sequence>
<evidence type="ECO:0008006" key="3">
    <source>
        <dbReference type="Google" id="ProtNLM"/>
    </source>
</evidence>
<dbReference type="SUPFAM" id="SSF48726">
    <property type="entry name" value="Immunoglobulin"/>
    <property type="match status" value="1"/>
</dbReference>
<name>A0A974I1M9_XENLA</name>
<dbReference type="Gene3D" id="2.60.40.10">
    <property type="entry name" value="Immunoglobulins"/>
    <property type="match status" value="1"/>
</dbReference>
<reference evidence="2" key="1">
    <citation type="journal article" date="2016" name="Nature">
        <title>Genome evolution in the allotetraploid frog Xenopus laevis.</title>
        <authorList>
            <person name="Session A.M."/>
            <person name="Uno Y."/>
            <person name="Kwon T."/>
            <person name="Chapman J.A."/>
            <person name="Toyoda A."/>
            <person name="Takahashi S."/>
            <person name="Fukui A."/>
            <person name="Hikosaka A."/>
            <person name="Suzuki A."/>
            <person name="Kondo M."/>
            <person name="van Heeringen S.J."/>
            <person name="Quigley I."/>
            <person name="Heinz S."/>
            <person name="Ogino H."/>
            <person name="Ochi H."/>
            <person name="Hellsten U."/>
            <person name="Lyons J.B."/>
            <person name="Simakov O."/>
            <person name="Putnam N."/>
            <person name="Stites J."/>
            <person name="Kuroki Y."/>
            <person name="Tanaka T."/>
            <person name="Michiue T."/>
            <person name="Watanabe M."/>
            <person name="Bogdanovic O."/>
            <person name="Lister R."/>
            <person name="Georgiou G."/>
            <person name="Paranjpe S.S."/>
            <person name="van Kruijsbergen I."/>
            <person name="Shu S."/>
            <person name="Carlson J."/>
            <person name="Kinoshita T."/>
            <person name="Ohta Y."/>
            <person name="Mawaribuchi S."/>
            <person name="Jenkins J."/>
            <person name="Grimwood J."/>
            <person name="Schmutz J."/>
            <person name="Mitros T."/>
            <person name="Mozaffari S.V."/>
            <person name="Suzuki Y."/>
            <person name="Haramoto Y."/>
            <person name="Yamamoto T.S."/>
            <person name="Takagi C."/>
            <person name="Heald R."/>
            <person name="Miller K."/>
            <person name="Haudenschild C."/>
            <person name="Kitzman J."/>
            <person name="Nakayama T."/>
            <person name="Izutsu Y."/>
            <person name="Robert J."/>
            <person name="Fortriede J."/>
            <person name="Burns K."/>
            <person name="Lotay V."/>
            <person name="Karimi K."/>
            <person name="Yasuoka Y."/>
            <person name="Dichmann D.S."/>
            <person name="Flajnik M.F."/>
            <person name="Houston D.W."/>
            <person name="Shendure J."/>
            <person name="DuPasquier L."/>
            <person name="Vize P.D."/>
            <person name="Zorn A.M."/>
            <person name="Ito M."/>
            <person name="Marcotte E.M."/>
            <person name="Wallingford J.B."/>
            <person name="Ito Y."/>
            <person name="Asashima M."/>
            <person name="Ueno N."/>
            <person name="Matsuda Y."/>
            <person name="Veenstra G.J."/>
            <person name="Fujiyama A."/>
            <person name="Harland R.M."/>
            <person name="Taira M."/>
            <person name="Rokhsar D.S."/>
        </authorList>
    </citation>
    <scope>NUCLEOTIDE SEQUENCE [LARGE SCALE GENOMIC DNA]</scope>
    <source>
        <strain evidence="2">J</strain>
    </source>
</reference>
<gene>
    <name evidence="1" type="ORF">XELAEV_18010258mg</name>
</gene>
<organism evidence="1 2">
    <name type="scientific">Xenopus laevis</name>
    <name type="common">African clawed frog</name>
    <dbReference type="NCBI Taxonomy" id="8355"/>
    <lineage>
        <taxon>Eukaryota</taxon>
        <taxon>Metazoa</taxon>
        <taxon>Chordata</taxon>
        <taxon>Craniata</taxon>
        <taxon>Vertebrata</taxon>
        <taxon>Euteleostomi</taxon>
        <taxon>Amphibia</taxon>
        <taxon>Batrachia</taxon>
        <taxon>Anura</taxon>
        <taxon>Pipoidea</taxon>
        <taxon>Pipidae</taxon>
        <taxon>Xenopodinae</taxon>
        <taxon>Xenopus</taxon>
        <taxon>Xenopus</taxon>
    </lineage>
</organism>
<protein>
    <recommendedName>
        <fullName evidence="3">Immunoglobulin V-set domain-containing protein</fullName>
    </recommendedName>
</protein>